<dbReference type="RefSeq" id="WP_136877117.1">
    <property type="nucleotide sequence ID" value="NZ_SWBO01000005.1"/>
</dbReference>
<dbReference type="GO" id="GO:0003677">
    <property type="term" value="F:DNA binding"/>
    <property type="evidence" value="ECO:0007669"/>
    <property type="project" value="InterPro"/>
</dbReference>
<sequence>MSRLKLQIAQLESKLLPYLAINQSIIPPIGWIRTIRLTLGISLVQLANKLSISKQSAQELEAREKEGNITLKSLKEAAKALDMKLVYGFVPIDGSLESLIERKAKELATQIVMRTSNTMKLEDQENSALRLKKAIEERTQEIKYELPKSLWD</sequence>
<evidence type="ECO:0000313" key="3">
    <source>
        <dbReference type="EMBL" id="TKB99953.1"/>
    </source>
</evidence>
<dbReference type="Pfam" id="PF01381">
    <property type="entry name" value="HTH_3"/>
    <property type="match status" value="1"/>
</dbReference>
<dbReference type="InterPro" id="IPR001387">
    <property type="entry name" value="Cro/C1-type_HTH"/>
</dbReference>
<keyword evidence="1" id="KW-0175">Coiled coil</keyword>
<dbReference type="Gene3D" id="1.10.260.40">
    <property type="entry name" value="lambda repressor-like DNA-binding domains"/>
    <property type="match status" value="1"/>
</dbReference>
<accession>A0A4U1C3M5</accession>
<evidence type="ECO:0000259" key="2">
    <source>
        <dbReference type="PROSITE" id="PS50943"/>
    </source>
</evidence>
<dbReference type="InterPro" id="IPR013435">
    <property type="entry name" value="Mobile_mystery_prot_A"/>
</dbReference>
<keyword evidence="4" id="KW-1185">Reference proteome</keyword>
<dbReference type="CDD" id="cd00093">
    <property type="entry name" value="HTH_XRE"/>
    <property type="match status" value="1"/>
</dbReference>
<dbReference type="OrthoDB" id="9785949at2"/>
<dbReference type="NCBIfam" id="TIGR02612">
    <property type="entry name" value="mob_myst_A"/>
    <property type="match status" value="1"/>
</dbReference>
<name>A0A4U1C3M5_9SPHI</name>
<gene>
    <name evidence="3" type="ORF">FA045_10955</name>
</gene>
<comment type="caution">
    <text evidence="3">The sequence shown here is derived from an EMBL/GenBank/DDBJ whole genome shotgun (WGS) entry which is preliminary data.</text>
</comment>
<dbReference type="EMBL" id="SWBO01000005">
    <property type="protein sequence ID" value="TKB99953.1"/>
    <property type="molecule type" value="Genomic_DNA"/>
</dbReference>
<dbReference type="PROSITE" id="PS50943">
    <property type="entry name" value="HTH_CROC1"/>
    <property type="match status" value="1"/>
</dbReference>
<feature type="domain" description="HTH cro/C1-type" evidence="2">
    <location>
        <begin position="32"/>
        <end position="89"/>
    </location>
</feature>
<evidence type="ECO:0000256" key="1">
    <source>
        <dbReference type="SAM" id="Coils"/>
    </source>
</evidence>
<dbReference type="SMART" id="SM00530">
    <property type="entry name" value="HTH_XRE"/>
    <property type="match status" value="1"/>
</dbReference>
<dbReference type="Proteomes" id="UP000310477">
    <property type="component" value="Unassembled WGS sequence"/>
</dbReference>
<proteinExistence type="predicted"/>
<organism evidence="3 4">
    <name type="scientific">Pedobacter cryotolerans</name>
    <dbReference type="NCBI Taxonomy" id="2571270"/>
    <lineage>
        <taxon>Bacteria</taxon>
        <taxon>Pseudomonadati</taxon>
        <taxon>Bacteroidota</taxon>
        <taxon>Sphingobacteriia</taxon>
        <taxon>Sphingobacteriales</taxon>
        <taxon>Sphingobacteriaceae</taxon>
        <taxon>Pedobacter</taxon>
    </lineage>
</organism>
<feature type="coiled-coil region" evidence="1">
    <location>
        <begin position="43"/>
        <end position="77"/>
    </location>
</feature>
<protein>
    <submittedName>
        <fullName evidence="3">Mobile mystery protein A</fullName>
    </submittedName>
</protein>
<dbReference type="SUPFAM" id="SSF47413">
    <property type="entry name" value="lambda repressor-like DNA-binding domains"/>
    <property type="match status" value="1"/>
</dbReference>
<dbReference type="InterPro" id="IPR010982">
    <property type="entry name" value="Lambda_DNA-bd_dom_sf"/>
</dbReference>
<reference evidence="3 4" key="1">
    <citation type="submission" date="2019-04" db="EMBL/GenBank/DDBJ databases">
        <title>Pedobacter sp. AR-2-6 sp. nov., isolated from Arctic soil.</title>
        <authorList>
            <person name="Dahal R.H."/>
            <person name="Kim D.-U."/>
        </authorList>
    </citation>
    <scope>NUCLEOTIDE SEQUENCE [LARGE SCALE GENOMIC DNA]</scope>
    <source>
        <strain evidence="3 4">AR-2-6</strain>
    </source>
</reference>
<dbReference type="AlphaFoldDB" id="A0A4U1C3M5"/>
<evidence type="ECO:0000313" key="4">
    <source>
        <dbReference type="Proteomes" id="UP000310477"/>
    </source>
</evidence>